<evidence type="ECO:0000259" key="1">
    <source>
        <dbReference type="PROSITE" id="PS51186"/>
    </source>
</evidence>
<dbReference type="GO" id="GO:0016747">
    <property type="term" value="F:acyltransferase activity, transferring groups other than amino-acyl groups"/>
    <property type="evidence" value="ECO:0007669"/>
    <property type="project" value="InterPro"/>
</dbReference>
<dbReference type="CDD" id="cd04301">
    <property type="entry name" value="NAT_SF"/>
    <property type="match status" value="1"/>
</dbReference>
<reference evidence="2" key="1">
    <citation type="submission" date="2023-07" db="EMBL/GenBank/DDBJ databases">
        <title>Sequencing the genomes of 1000 actinobacteria strains.</title>
        <authorList>
            <person name="Klenk H.-P."/>
        </authorList>
    </citation>
    <scope>NUCLEOTIDE SEQUENCE</scope>
    <source>
        <strain evidence="2">DSM 44707</strain>
    </source>
</reference>
<comment type="caution">
    <text evidence="2">The sequence shown here is derived from an EMBL/GenBank/DDBJ whole genome shotgun (WGS) entry which is preliminary data.</text>
</comment>
<name>A0AAE3YLY5_9ACTN</name>
<dbReference type="PROSITE" id="PS51186">
    <property type="entry name" value="GNAT"/>
    <property type="match status" value="1"/>
</dbReference>
<gene>
    <name evidence="2" type="ORF">J2S41_001392</name>
</gene>
<dbReference type="Proteomes" id="UP001183643">
    <property type="component" value="Unassembled WGS sequence"/>
</dbReference>
<evidence type="ECO:0000313" key="3">
    <source>
        <dbReference type="Proteomes" id="UP001183643"/>
    </source>
</evidence>
<dbReference type="EMBL" id="JAVDYB010000001">
    <property type="protein sequence ID" value="MDR7274614.1"/>
    <property type="molecule type" value="Genomic_DNA"/>
</dbReference>
<dbReference type="RefSeq" id="WP_310364551.1">
    <property type="nucleotide sequence ID" value="NZ_JAVDYB010000001.1"/>
</dbReference>
<evidence type="ECO:0000313" key="2">
    <source>
        <dbReference type="EMBL" id="MDR7274614.1"/>
    </source>
</evidence>
<organism evidence="2 3">
    <name type="scientific">Catenuloplanes atrovinosus</name>
    <dbReference type="NCBI Taxonomy" id="137266"/>
    <lineage>
        <taxon>Bacteria</taxon>
        <taxon>Bacillati</taxon>
        <taxon>Actinomycetota</taxon>
        <taxon>Actinomycetes</taxon>
        <taxon>Micromonosporales</taxon>
        <taxon>Micromonosporaceae</taxon>
        <taxon>Catenuloplanes</taxon>
    </lineage>
</organism>
<dbReference type="SUPFAM" id="SSF55729">
    <property type="entry name" value="Acyl-CoA N-acyltransferases (Nat)"/>
    <property type="match status" value="1"/>
</dbReference>
<dbReference type="InterPro" id="IPR000182">
    <property type="entry name" value="GNAT_dom"/>
</dbReference>
<proteinExistence type="predicted"/>
<accession>A0AAE3YLY5</accession>
<dbReference type="Gene3D" id="3.40.630.30">
    <property type="match status" value="1"/>
</dbReference>
<dbReference type="AlphaFoldDB" id="A0AAE3YLY5"/>
<feature type="domain" description="N-acetyltransferase" evidence="1">
    <location>
        <begin position="132"/>
        <end position="270"/>
    </location>
</feature>
<keyword evidence="3" id="KW-1185">Reference proteome</keyword>
<dbReference type="InterPro" id="IPR016181">
    <property type="entry name" value="Acyl_CoA_acyltransferase"/>
</dbReference>
<sequence length="270" mass="28136">MHKDLAVAAETVEAHAFRAVYAAAPPDVTARLGLAGATIGGATVIGAPRARPTFWTRTVGLGATAPATPDVVGEVLDWYRAHDVPAASLHLAPPLMPPDWADVAAAHRLTPGPALVKLVRAAEELPTPGTSLSISPIGAEEAAESMAVLARGFGWDERDVADLMRGAMAEGLFTGYAARDGDTIVSAALLAVSGSWAFMNGAGTLPEHRGRGGQTALLAARVSEAARRGCTHVCATTWIPAEGQKNPSLDNMLATGFRPVYEQSSWRWTA</sequence>
<protein>
    <submittedName>
        <fullName evidence="2">GNAT superfamily N-acetyltransferase</fullName>
    </submittedName>
</protein>